<feature type="transmembrane region" description="Helical" evidence="1">
    <location>
        <begin position="52"/>
        <end position="69"/>
    </location>
</feature>
<keyword evidence="4" id="KW-1185">Reference proteome</keyword>
<feature type="transmembrane region" description="Helical" evidence="1">
    <location>
        <begin position="12"/>
        <end position="31"/>
    </location>
</feature>
<dbReference type="GO" id="GO:0005739">
    <property type="term" value="C:mitochondrion"/>
    <property type="evidence" value="ECO:0007669"/>
    <property type="project" value="GOC"/>
</dbReference>
<organism evidence="3 4">
    <name type="scientific">Glonium stellatum</name>
    <dbReference type="NCBI Taxonomy" id="574774"/>
    <lineage>
        <taxon>Eukaryota</taxon>
        <taxon>Fungi</taxon>
        <taxon>Dikarya</taxon>
        <taxon>Ascomycota</taxon>
        <taxon>Pezizomycotina</taxon>
        <taxon>Dothideomycetes</taxon>
        <taxon>Pleosporomycetidae</taxon>
        <taxon>Gloniales</taxon>
        <taxon>Gloniaceae</taxon>
        <taxon>Glonium</taxon>
    </lineage>
</organism>
<dbReference type="PRINTS" id="PR00625">
    <property type="entry name" value="JDOMAIN"/>
</dbReference>
<dbReference type="AlphaFoldDB" id="A0A8E2JYQ7"/>
<evidence type="ECO:0000313" key="4">
    <source>
        <dbReference type="Proteomes" id="UP000250140"/>
    </source>
</evidence>
<dbReference type="PROSITE" id="PS50076">
    <property type="entry name" value="DNAJ_2"/>
    <property type="match status" value="1"/>
</dbReference>
<dbReference type="EMBL" id="KV748560">
    <property type="protein sequence ID" value="OCL14555.1"/>
    <property type="molecule type" value="Genomic_DNA"/>
</dbReference>
<proteinExistence type="predicted"/>
<evidence type="ECO:0000313" key="3">
    <source>
        <dbReference type="EMBL" id="OCL14555.1"/>
    </source>
</evidence>
<keyword evidence="1" id="KW-1133">Transmembrane helix</keyword>
<sequence length="364" mass="41807">MAYNELVSFFVWQYVIPFAVGWIQAILYGIFIRAGDPKPQPGSAKFVKHRRLILMSVYAVYLILNIYEVDRDIQTAGNLYQDLSVPFDVDDRALQSRFRRLTVQYHPDKISSAADRSAANDYYVHLKNARDIIIDPVKRFAYDRFGPEVFQCERLCVTIRDYEIHALYITVIRYGLIAALLVAVNALGYMKDGAYWRYLAIVSLLTFEFRTALRPDYPPILTKLVNPLLTKFNLHPPYLPFQVITLMRRASYTFAVFLGLLIPLYRQQPQQPASKGEDSDEARHQQLDRLANLTREIQADATRLLDLESIPFKADEKKKGELRKALKSWMVQNVVHAEKDVRNAIGMSLTKRRQGAPAGAKGTK</sequence>
<dbReference type="Gene3D" id="1.10.287.110">
    <property type="entry name" value="DnaJ domain"/>
    <property type="match status" value="1"/>
</dbReference>
<name>A0A8E2JYQ7_9PEZI</name>
<feature type="domain" description="J" evidence="2">
    <location>
        <begin position="78"/>
        <end position="146"/>
    </location>
</feature>
<keyword evidence="1" id="KW-0472">Membrane</keyword>
<reference evidence="3 4" key="1">
    <citation type="journal article" date="2016" name="Nat. Commun.">
        <title>Ectomycorrhizal ecology is imprinted in the genome of the dominant symbiotic fungus Cenococcum geophilum.</title>
        <authorList>
            <consortium name="DOE Joint Genome Institute"/>
            <person name="Peter M."/>
            <person name="Kohler A."/>
            <person name="Ohm R.A."/>
            <person name="Kuo A."/>
            <person name="Krutzmann J."/>
            <person name="Morin E."/>
            <person name="Arend M."/>
            <person name="Barry K.W."/>
            <person name="Binder M."/>
            <person name="Choi C."/>
            <person name="Clum A."/>
            <person name="Copeland A."/>
            <person name="Grisel N."/>
            <person name="Haridas S."/>
            <person name="Kipfer T."/>
            <person name="LaButti K."/>
            <person name="Lindquist E."/>
            <person name="Lipzen A."/>
            <person name="Maire R."/>
            <person name="Meier B."/>
            <person name="Mihaltcheva S."/>
            <person name="Molinier V."/>
            <person name="Murat C."/>
            <person name="Poggeler S."/>
            <person name="Quandt C.A."/>
            <person name="Sperisen C."/>
            <person name="Tritt A."/>
            <person name="Tisserant E."/>
            <person name="Crous P.W."/>
            <person name="Henrissat B."/>
            <person name="Nehls U."/>
            <person name="Egli S."/>
            <person name="Spatafora J.W."/>
            <person name="Grigoriev I.V."/>
            <person name="Martin F.M."/>
        </authorList>
    </citation>
    <scope>NUCLEOTIDE SEQUENCE [LARGE SCALE GENOMIC DNA]</scope>
    <source>
        <strain evidence="3 4">CBS 207.34</strain>
    </source>
</reference>
<dbReference type="SUPFAM" id="SSF46565">
    <property type="entry name" value="Chaperone J-domain"/>
    <property type="match status" value="1"/>
</dbReference>
<dbReference type="PANTHER" id="PTHR44157:SF1">
    <property type="entry name" value="DNAJ HOMOLOG SUBFAMILY C MEMBER 11"/>
    <property type="match status" value="1"/>
</dbReference>
<protein>
    <recommendedName>
        <fullName evidence="2">J domain-containing protein</fullName>
    </recommendedName>
</protein>
<dbReference type="InterPro" id="IPR001623">
    <property type="entry name" value="DnaJ_domain"/>
</dbReference>
<dbReference type="GO" id="GO:0042407">
    <property type="term" value="P:cristae formation"/>
    <property type="evidence" value="ECO:0007669"/>
    <property type="project" value="TreeGrafter"/>
</dbReference>
<keyword evidence="1" id="KW-0812">Transmembrane</keyword>
<dbReference type="InterPro" id="IPR036869">
    <property type="entry name" value="J_dom_sf"/>
</dbReference>
<evidence type="ECO:0000256" key="1">
    <source>
        <dbReference type="SAM" id="Phobius"/>
    </source>
</evidence>
<accession>A0A8E2JYQ7</accession>
<gene>
    <name evidence="3" type="ORF">AOQ84DRAFT_22904</name>
</gene>
<dbReference type="OrthoDB" id="436519at2759"/>
<dbReference type="PANTHER" id="PTHR44157">
    <property type="entry name" value="DNAJ HOMOLOG SUBFAMILY C MEMBER 11"/>
    <property type="match status" value="1"/>
</dbReference>
<dbReference type="SMART" id="SM00271">
    <property type="entry name" value="DnaJ"/>
    <property type="match status" value="1"/>
</dbReference>
<dbReference type="InterPro" id="IPR052243">
    <property type="entry name" value="Mito_inner_membrane_organizer"/>
</dbReference>
<dbReference type="Pfam" id="PF00226">
    <property type="entry name" value="DnaJ"/>
    <property type="match status" value="1"/>
</dbReference>
<evidence type="ECO:0000259" key="2">
    <source>
        <dbReference type="PROSITE" id="PS50076"/>
    </source>
</evidence>
<dbReference type="Proteomes" id="UP000250140">
    <property type="component" value="Unassembled WGS sequence"/>
</dbReference>
<feature type="transmembrane region" description="Helical" evidence="1">
    <location>
        <begin position="167"/>
        <end position="188"/>
    </location>
</feature>
<dbReference type="CDD" id="cd06257">
    <property type="entry name" value="DnaJ"/>
    <property type="match status" value="1"/>
</dbReference>